<name>A0AAE1LCP2_9NEOP</name>
<reference evidence="1" key="2">
    <citation type="journal article" date="2023" name="BMC Genomics">
        <title>Pest status, molecular evolution, and epigenetic factors derived from the genome assembly of Frankliniella fusca, a thysanopteran phytovirus vector.</title>
        <authorList>
            <person name="Catto M.A."/>
            <person name="Labadie P.E."/>
            <person name="Jacobson A.L."/>
            <person name="Kennedy G.G."/>
            <person name="Srinivasan R."/>
            <person name="Hunt B.G."/>
        </authorList>
    </citation>
    <scope>NUCLEOTIDE SEQUENCE</scope>
    <source>
        <strain evidence="1">PL_HMW_Pooled</strain>
    </source>
</reference>
<evidence type="ECO:0000313" key="1">
    <source>
        <dbReference type="EMBL" id="KAK3914778.1"/>
    </source>
</evidence>
<keyword evidence="2" id="KW-1185">Reference proteome</keyword>
<gene>
    <name evidence="1" type="ORF">KUF71_024273</name>
</gene>
<accession>A0AAE1LCP2</accession>
<dbReference type="Proteomes" id="UP001219518">
    <property type="component" value="Unassembled WGS sequence"/>
</dbReference>
<sequence>MKEMYERTEKAVQESLFRHDVHGDIFRTTLKYVKLSQGDLVGCLEHMHEVSQKKNQILSDDEDAFCL</sequence>
<comment type="caution">
    <text evidence="1">The sequence shown here is derived from an EMBL/GenBank/DDBJ whole genome shotgun (WGS) entry which is preliminary data.</text>
</comment>
<protein>
    <submittedName>
        <fullName evidence="1">Replicase polyprotein 1a</fullName>
    </submittedName>
</protein>
<dbReference type="AlphaFoldDB" id="A0AAE1LCP2"/>
<evidence type="ECO:0000313" key="2">
    <source>
        <dbReference type="Proteomes" id="UP001219518"/>
    </source>
</evidence>
<organism evidence="1 2">
    <name type="scientific">Frankliniella fusca</name>
    <dbReference type="NCBI Taxonomy" id="407009"/>
    <lineage>
        <taxon>Eukaryota</taxon>
        <taxon>Metazoa</taxon>
        <taxon>Ecdysozoa</taxon>
        <taxon>Arthropoda</taxon>
        <taxon>Hexapoda</taxon>
        <taxon>Insecta</taxon>
        <taxon>Pterygota</taxon>
        <taxon>Neoptera</taxon>
        <taxon>Paraneoptera</taxon>
        <taxon>Thysanoptera</taxon>
        <taxon>Terebrantia</taxon>
        <taxon>Thripoidea</taxon>
        <taxon>Thripidae</taxon>
        <taxon>Frankliniella</taxon>
    </lineage>
</organism>
<dbReference type="EMBL" id="JAHWGI010000392">
    <property type="protein sequence ID" value="KAK3914778.1"/>
    <property type="molecule type" value="Genomic_DNA"/>
</dbReference>
<reference evidence="1" key="1">
    <citation type="submission" date="2021-07" db="EMBL/GenBank/DDBJ databases">
        <authorList>
            <person name="Catto M.A."/>
            <person name="Jacobson A."/>
            <person name="Kennedy G."/>
            <person name="Labadie P."/>
            <person name="Hunt B.G."/>
            <person name="Srinivasan R."/>
        </authorList>
    </citation>
    <scope>NUCLEOTIDE SEQUENCE</scope>
    <source>
        <strain evidence="1">PL_HMW_Pooled</strain>
        <tissue evidence="1">Head</tissue>
    </source>
</reference>
<proteinExistence type="predicted"/>